<dbReference type="EMBL" id="QVFV01000002">
    <property type="protein sequence ID" value="RZM78595.1"/>
    <property type="molecule type" value="Genomic_DNA"/>
</dbReference>
<evidence type="ECO:0000313" key="3">
    <source>
        <dbReference type="Proteomes" id="UP000292459"/>
    </source>
</evidence>
<gene>
    <name evidence="2" type="ORF">DYY88_07230</name>
</gene>
<evidence type="ECO:0000256" key="1">
    <source>
        <dbReference type="SAM" id="MobiDB-lite"/>
    </source>
</evidence>
<comment type="caution">
    <text evidence="2">The sequence shown here is derived from an EMBL/GenBank/DDBJ whole genome shotgun (WGS) entry which is preliminary data.</text>
</comment>
<dbReference type="OrthoDB" id="531808at2"/>
<dbReference type="RefSeq" id="WP_130199361.1">
    <property type="nucleotide sequence ID" value="NZ_QVFV01000002.1"/>
</dbReference>
<keyword evidence="3" id="KW-1185">Reference proteome</keyword>
<accession>A0A4Q7EBK2</accession>
<evidence type="ECO:0000313" key="2">
    <source>
        <dbReference type="EMBL" id="RZM78595.1"/>
    </source>
</evidence>
<dbReference type="Proteomes" id="UP000292459">
    <property type="component" value="Unassembled WGS sequence"/>
</dbReference>
<protein>
    <submittedName>
        <fullName evidence="2">Uncharacterized protein</fullName>
    </submittedName>
</protein>
<proteinExistence type="predicted"/>
<name>A0A4Q7EBK2_9CYAN</name>
<feature type="compositionally biased region" description="Low complexity" evidence="1">
    <location>
        <begin position="42"/>
        <end position="54"/>
    </location>
</feature>
<feature type="region of interest" description="Disordered" evidence="1">
    <location>
        <begin position="34"/>
        <end position="54"/>
    </location>
</feature>
<organism evidence="2 3">
    <name type="scientific">Leptolyngbya iicbica LK</name>
    <dbReference type="NCBI Taxonomy" id="2294035"/>
    <lineage>
        <taxon>Bacteria</taxon>
        <taxon>Bacillati</taxon>
        <taxon>Cyanobacteriota</taxon>
        <taxon>Cyanophyceae</taxon>
        <taxon>Leptolyngbyales</taxon>
        <taxon>Leptolyngbyaceae</taxon>
        <taxon>Leptolyngbya group</taxon>
        <taxon>Leptolyngbya</taxon>
        <taxon>Leptolyngbya iicbica</taxon>
    </lineage>
</organism>
<reference evidence="2 3" key="1">
    <citation type="submission" date="2018-11" db="EMBL/GenBank/DDBJ databases">
        <title>Whole genome sequencing of an environmental sample.</title>
        <authorList>
            <person name="Sarangi A.N."/>
            <person name="Singh D."/>
            <person name="Tripathy S."/>
        </authorList>
    </citation>
    <scope>NUCLEOTIDE SEQUENCE [LARGE SCALE GENOMIC DNA]</scope>
    <source>
        <strain evidence="2 3">Lakshadweep</strain>
    </source>
</reference>
<dbReference type="AlphaFoldDB" id="A0A4Q7EBK2"/>
<sequence>MSTALMNGHRNGHQTPANSWSTLSVREFFEQMPWTGMPVNRPSPTAGSSSADATGANGLSLTLSVGEYFNLFPWDGKPNIAVPVAPLDIQPDLPMEDDITLDGFADLF</sequence>